<dbReference type="InterPro" id="IPR036187">
    <property type="entry name" value="DNA_mismatch_repair_MutS_sf"/>
</dbReference>
<dbReference type="Pfam" id="PF05188">
    <property type="entry name" value="MutS_II"/>
    <property type="match status" value="1"/>
</dbReference>
<evidence type="ECO:0000256" key="7">
    <source>
        <dbReference type="ARBA" id="ARBA00023204"/>
    </source>
</evidence>
<dbReference type="GO" id="GO:0006298">
    <property type="term" value="P:mismatch repair"/>
    <property type="evidence" value="ECO:0007669"/>
    <property type="project" value="UniProtKB-UniRule"/>
</dbReference>
<dbReference type="AlphaFoldDB" id="A0A0R2HLT1"/>
<evidence type="ECO:0000256" key="4">
    <source>
        <dbReference type="ARBA" id="ARBA00022763"/>
    </source>
</evidence>
<evidence type="ECO:0000256" key="9">
    <source>
        <dbReference type="HAMAP-Rule" id="MF_00096"/>
    </source>
</evidence>
<evidence type="ECO:0000313" key="13">
    <source>
        <dbReference type="Proteomes" id="UP000051841"/>
    </source>
</evidence>
<dbReference type="PROSITE" id="PS00486">
    <property type="entry name" value="DNA_MISMATCH_REPAIR_2"/>
    <property type="match status" value="1"/>
</dbReference>
<dbReference type="InterPro" id="IPR027417">
    <property type="entry name" value="P-loop_NTPase"/>
</dbReference>
<dbReference type="SUPFAM" id="SSF53150">
    <property type="entry name" value="DNA repair protein MutS, domain II"/>
    <property type="match status" value="1"/>
</dbReference>
<feature type="binding site" evidence="9">
    <location>
        <begin position="601"/>
        <end position="608"/>
    </location>
    <ligand>
        <name>ATP</name>
        <dbReference type="ChEBI" id="CHEBI:30616"/>
    </ligand>
</feature>
<comment type="function">
    <text evidence="8 9">This protein is involved in the repair of mismatches in DNA. It is possible that it carries out the mismatch recognition step. This protein has a weak ATPase activity.</text>
</comment>
<sequence>MAKKKEKYSPMMTKYLELKKDYQDSIVFYRLGDFYEMFFDDAIVASKALNIALTGKNAGVSERVPMCGVPFHSAQGYIEDLVKMGHKVVIVEQLTDPKASKGLVERGVVQIVTPGTIMDLKLNEKVNHFIGALGIFDFHYTLAYADISTGEFYCLNLEKDDRKLKNQIETLDLKELVMNQDGYEDDSLMISHYDNEHIQDKYKKLFEGVSDLKEIKVASNLLNYMLETQKRDLDYIQPLTEVDQQNYVVLDASTKKALELTKNSNQEKYGTLLWLLDHTHSAMGGRMLKSWIDHPLLNKDAIEERLDMVEIFVDNLIERETIKDMINEIYDIEKLASRIAFGNVNARDLKWIASSLQVIPELKHQLLSLENEKLNKLAEQLLDLTPITELIESAIVDNPPLVIKEGNIIKEGYSAELDEYRDAKKNGQNWLREFEEKEKQRTGIQKLKIGYNRVFGYYIEVTKSQLNLVKDEFNYTRKQSLTNAERFITPELKEMEDKILSAQDRIVSLEYEIFSQIRQYIKQYVHMIQDVAKVVAKVDVYISLAIVASSNRYVRPTFNDEHRLHIVEGKHPIVEEVISSKNYIANDVDLDEKNRIMMITGPNMGGKSTYMRQVTLTVLMAQMGSFVPAREADLPIFDQIFTRIGASDDLVSGQSTFMVEMLEANNALRYATEDSLIIFDEIGRGTATFDGMALAQGIVEYIAKKTKALTLFSTHYHELTLMNKDLGIKNVHASADVSNDSIKFLYKIKEGATGQSYGINVAKLAKLPDEVIARAKVILDSLQDNNMETKLEASSNTVIVEKESAAEKMLSQIDPMQLSPIDALSTLIELKKLL</sequence>
<dbReference type="Gene3D" id="3.40.50.300">
    <property type="entry name" value="P-loop containing nucleotide triphosphate hydrolases"/>
    <property type="match status" value="1"/>
</dbReference>
<dbReference type="GO" id="GO:0003684">
    <property type="term" value="F:damaged DNA binding"/>
    <property type="evidence" value="ECO:0007669"/>
    <property type="project" value="UniProtKB-UniRule"/>
</dbReference>
<dbReference type="InterPro" id="IPR016151">
    <property type="entry name" value="DNA_mismatch_repair_MutS_N"/>
</dbReference>
<dbReference type="Gene3D" id="1.10.1420.10">
    <property type="match status" value="2"/>
</dbReference>
<dbReference type="Gene3D" id="3.30.420.110">
    <property type="entry name" value="MutS, connector domain"/>
    <property type="match status" value="1"/>
</dbReference>
<dbReference type="Pfam" id="PF00488">
    <property type="entry name" value="MutS_V"/>
    <property type="match status" value="1"/>
</dbReference>
<dbReference type="InterPro" id="IPR007860">
    <property type="entry name" value="DNA_mmatch_repair_MutS_con_dom"/>
</dbReference>
<protein>
    <recommendedName>
        <fullName evidence="2 9">DNA mismatch repair protein MutS</fullName>
    </recommendedName>
</protein>
<dbReference type="FunFam" id="1.10.1420.10:FF:000007">
    <property type="entry name" value="DNA mismatch repair protein MutS"/>
    <property type="match status" value="1"/>
</dbReference>
<dbReference type="Proteomes" id="UP000051841">
    <property type="component" value="Unassembled WGS sequence"/>
</dbReference>
<dbReference type="NCBIfam" id="NF003810">
    <property type="entry name" value="PRK05399.1"/>
    <property type="match status" value="1"/>
</dbReference>
<dbReference type="InterPro" id="IPR007861">
    <property type="entry name" value="DNA_mismatch_repair_MutS_clamp"/>
</dbReference>
<evidence type="ECO:0000313" key="12">
    <source>
        <dbReference type="EMBL" id="KRN50791.1"/>
    </source>
</evidence>
<dbReference type="FunFam" id="3.40.1170.10:FF:000001">
    <property type="entry name" value="DNA mismatch repair protein MutS"/>
    <property type="match status" value="1"/>
</dbReference>
<name>A0A0R2HLT1_9FIRM</name>
<dbReference type="PANTHER" id="PTHR11361">
    <property type="entry name" value="DNA MISMATCH REPAIR PROTEIN MUTS FAMILY MEMBER"/>
    <property type="match status" value="1"/>
</dbReference>
<evidence type="ECO:0000256" key="1">
    <source>
        <dbReference type="ARBA" id="ARBA00006271"/>
    </source>
</evidence>
<organism evidence="12 13">
    <name type="scientific">Kandleria vitulina DSM 20405</name>
    <dbReference type="NCBI Taxonomy" id="1410657"/>
    <lineage>
        <taxon>Bacteria</taxon>
        <taxon>Bacillati</taxon>
        <taxon>Bacillota</taxon>
        <taxon>Erysipelotrichia</taxon>
        <taxon>Erysipelotrichales</taxon>
        <taxon>Coprobacillaceae</taxon>
        <taxon>Kandleria</taxon>
    </lineage>
</organism>
<gene>
    <name evidence="9" type="primary">mutS</name>
    <name evidence="12" type="ORF">IV49_GL001607</name>
</gene>
<dbReference type="InterPro" id="IPR007695">
    <property type="entry name" value="DNA_mismatch_repair_MutS-lik_N"/>
</dbReference>
<dbReference type="InterPro" id="IPR007696">
    <property type="entry name" value="DNA_mismatch_repair_MutS_core"/>
</dbReference>
<dbReference type="NCBIfam" id="TIGR01070">
    <property type="entry name" value="mutS1"/>
    <property type="match status" value="1"/>
</dbReference>
<dbReference type="SUPFAM" id="SSF55271">
    <property type="entry name" value="DNA repair protein MutS, domain I"/>
    <property type="match status" value="1"/>
</dbReference>
<dbReference type="InterPro" id="IPR005748">
    <property type="entry name" value="DNA_mismatch_repair_MutS"/>
</dbReference>
<dbReference type="InterPro" id="IPR017261">
    <property type="entry name" value="DNA_mismatch_repair_MutS/MSH"/>
</dbReference>
<dbReference type="SMART" id="SM00533">
    <property type="entry name" value="MUTSd"/>
    <property type="match status" value="1"/>
</dbReference>
<accession>A0A0R2HLT1</accession>
<evidence type="ECO:0000256" key="3">
    <source>
        <dbReference type="ARBA" id="ARBA00022741"/>
    </source>
</evidence>
<dbReference type="HAMAP" id="MF_00096">
    <property type="entry name" value="MutS"/>
    <property type="match status" value="1"/>
</dbReference>
<keyword evidence="7 9" id="KW-0234">DNA repair</keyword>
<dbReference type="FunFam" id="3.40.50.300:FF:000870">
    <property type="entry name" value="MutS protein homolog 4"/>
    <property type="match status" value="1"/>
</dbReference>
<dbReference type="PATRIC" id="fig|1410657.5.peg.1659"/>
<dbReference type="InterPro" id="IPR036678">
    <property type="entry name" value="MutS_con_dom_sf"/>
</dbReference>
<dbReference type="InterPro" id="IPR000432">
    <property type="entry name" value="DNA_mismatch_repair_MutS_C"/>
</dbReference>
<dbReference type="RefSeq" id="WP_029071132.1">
    <property type="nucleotide sequence ID" value="NZ_JNKN01000001.1"/>
</dbReference>
<keyword evidence="4 9" id="KW-0227">DNA damage</keyword>
<evidence type="ECO:0000256" key="5">
    <source>
        <dbReference type="ARBA" id="ARBA00022840"/>
    </source>
</evidence>
<comment type="caution">
    <text evidence="12">The sequence shown here is derived from an EMBL/GenBank/DDBJ whole genome shotgun (WGS) entry which is preliminary data.</text>
</comment>
<dbReference type="InterPro" id="IPR045076">
    <property type="entry name" value="MutS"/>
</dbReference>
<dbReference type="SMART" id="SM00534">
    <property type="entry name" value="MUTSac"/>
    <property type="match status" value="1"/>
</dbReference>
<dbReference type="SUPFAM" id="SSF48334">
    <property type="entry name" value="DNA repair protein MutS, domain III"/>
    <property type="match status" value="1"/>
</dbReference>
<dbReference type="GO" id="GO:0030983">
    <property type="term" value="F:mismatched DNA binding"/>
    <property type="evidence" value="ECO:0007669"/>
    <property type="project" value="InterPro"/>
</dbReference>
<dbReference type="GO" id="GO:0005829">
    <property type="term" value="C:cytosol"/>
    <property type="evidence" value="ECO:0007669"/>
    <property type="project" value="TreeGrafter"/>
</dbReference>
<keyword evidence="13" id="KW-1185">Reference proteome</keyword>
<reference evidence="12 13" key="1">
    <citation type="journal article" date="2015" name="Genome Announc.">
        <title>Expanding the biotechnology potential of lactobacilli through comparative genomics of 213 strains and associated genera.</title>
        <authorList>
            <person name="Sun Z."/>
            <person name="Harris H.M."/>
            <person name="McCann A."/>
            <person name="Guo C."/>
            <person name="Argimon S."/>
            <person name="Zhang W."/>
            <person name="Yang X."/>
            <person name="Jeffery I.B."/>
            <person name="Cooney J.C."/>
            <person name="Kagawa T.F."/>
            <person name="Liu W."/>
            <person name="Song Y."/>
            <person name="Salvetti E."/>
            <person name="Wrobel A."/>
            <person name="Rasinkangas P."/>
            <person name="Parkhill J."/>
            <person name="Rea M.C."/>
            <person name="O'Sullivan O."/>
            <person name="Ritari J."/>
            <person name="Douillard F.P."/>
            <person name="Paul Ross R."/>
            <person name="Yang R."/>
            <person name="Briner A.E."/>
            <person name="Felis G.E."/>
            <person name="de Vos W.M."/>
            <person name="Barrangou R."/>
            <person name="Klaenhammer T.R."/>
            <person name="Caufield P.W."/>
            <person name="Cui Y."/>
            <person name="Zhang H."/>
            <person name="O'Toole P.W."/>
        </authorList>
    </citation>
    <scope>NUCLEOTIDE SEQUENCE [LARGE SCALE GENOMIC DNA]</scope>
    <source>
        <strain evidence="12 13">DSM 20405</strain>
    </source>
</reference>
<proteinExistence type="inferred from homology"/>
<evidence type="ECO:0000259" key="11">
    <source>
        <dbReference type="PROSITE" id="PS00486"/>
    </source>
</evidence>
<dbReference type="Pfam" id="PF05192">
    <property type="entry name" value="MutS_III"/>
    <property type="match status" value="1"/>
</dbReference>
<keyword evidence="6 9" id="KW-0238">DNA-binding</keyword>
<dbReference type="PANTHER" id="PTHR11361:SF34">
    <property type="entry name" value="DNA MISMATCH REPAIR PROTEIN MSH1, MITOCHONDRIAL"/>
    <property type="match status" value="1"/>
</dbReference>
<comment type="similarity">
    <text evidence="1 9 10">Belongs to the DNA mismatch repair MutS family.</text>
</comment>
<evidence type="ECO:0000256" key="6">
    <source>
        <dbReference type="ARBA" id="ARBA00023125"/>
    </source>
</evidence>
<keyword evidence="5 9" id="KW-0067">ATP-binding</keyword>
<evidence type="ECO:0000256" key="2">
    <source>
        <dbReference type="ARBA" id="ARBA00021982"/>
    </source>
</evidence>
<dbReference type="Pfam" id="PF05190">
    <property type="entry name" value="MutS_IV"/>
    <property type="match status" value="1"/>
</dbReference>
<dbReference type="GO" id="GO:0005524">
    <property type="term" value="F:ATP binding"/>
    <property type="evidence" value="ECO:0007669"/>
    <property type="project" value="UniProtKB-UniRule"/>
</dbReference>
<dbReference type="PIRSF" id="PIRSF037677">
    <property type="entry name" value="DNA_mis_repair_Msh6"/>
    <property type="match status" value="1"/>
</dbReference>
<dbReference type="EMBL" id="JQBL01000005">
    <property type="protein sequence ID" value="KRN50791.1"/>
    <property type="molecule type" value="Genomic_DNA"/>
</dbReference>
<keyword evidence="3 9" id="KW-0547">Nucleotide-binding</keyword>
<dbReference type="Pfam" id="PF01624">
    <property type="entry name" value="MutS_I"/>
    <property type="match status" value="1"/>
</dbReference>
<dbReference type="GO" id="GO:0140664">
    <property type="term" value="F:ATP-dependent DNA damage sensor activity"/>
    <property type="evidence" value="ECO:0007669"/>
    <property type="project" value="InterPro"/>
</dbReference>
<evidence type="ECO:0000256" key="10">
    <source>
        <dbReference type="RuleBase" id="RU003756"/>
    </source>
</evidence>
<dbReference type="Gene3D" id="3.40.1170.10">
    <property type="entry name" value="DNA repair protein MutS, domain I"/>
    <property type="match status" value="1"/>
</dbReference>
<dbReference type="SUPFAM" id="SSF52540">
    <property type="entry name" value="P-loop containing nucleoside triphosphate hydrolases"/>
    <property type="match status" value="1"/>
</dbReference>
<evidence type="ECO:0000256" key="8">
    <source>
        <dbReference type="ARBA" id="ARBA00024647"/>
    </source>
</evidence>
<feature type="domain" description="DNA mismatch repair proteins mutS family" evidence="11">
    <location>
        <begin position="675"/>
        <end position="691"/>
    </location>
</feature>